<dbReference type="SUPFAM" id="SSF53335">
    <property type="entry name" value="S-adenosyl-L-methionine-dependent methyltransferases"/>
    <property type="match status" value="1"/>
</dbReference>
<name>A0A1F4XGV4_9BACT</name>
<dbReference type="CDD" id="cd02440">
    <property type="entry name" value="AdoMet_MTases"/>
    <property type="match status" value="1"/>
</dbReference>
<sequence length="201" mass="22744">MWLFERQYRSSEKNGPLTIRRRFGRWQVCAKGYQQSGERLNAIWRDAFKRVREDVVAKPKALLLGLGAGGIVKELHKAFAGALVKAVEYDATMIALAKELNTYAPHPAPEIIYADALQVVPNLREQFDLIVVDIFSGNEPSPLLADKIFLAALKEKLAQKGVLLVNVCSNTHFLEEVQKFFPVSQRWQYKLNTLGAFRLSL</sequence>
<evidence type="ECO:0000256" key="1">
    <source>
        <dbReference type="ARBA" id="ARBA00023115"/>
    </source>
</evidence>
<proteinExistence type="predicted"/>
<dbReference type="PANTHER" id="PTHR43317:SF1">
    <property type="entry name" value="THERMOSPERMINE SYNTHASE ACAULIS5"/>
    <property type="match status" value="1"/>
</dbReference>
<dbReference type="PANTHER" id="PTHR43317">
    <property type="entry name" value="THERMOSPERMINE SYNTHASE ACAULIS5"/>
    <property type="match status" value="1"/>
</dbReference>
<gene>
    <name evidence="2" type="ORF">A2943_02875</name>
</gene>
<evidence type="ECO:0000313" key="2">
    <source>
        <dbReference type="EMBL" id="OGC80796.1"/>
    </source>
</evidence>
<comment type="caution">
    <text evidence="2">The sequence shown here is derived from an EMBL/GenBank/DDBJ whole genome shotgun (WGS) entry which is preliminary data.</text>
</comment>
<dbReference type="GO" id="GO:0006596">
    <property type="term" value="P:polyamine biosynthetic process"/>
    <property type="evidence" value="ECO:0007669"/>
    <property type="project" value="UniProtKB-KW"/>
</dbReference>
<evidence type="ECO:0000313" key="3">
    <source>
        <dbReference type="Proteomes" id="UP000176185"/>
    </source>
</evidence>
<dbReference type="Proteomes" id="UP000176185">
    <property type="component" value="Unassembled WGS sequence"/>
</dbReference>
<keyword evidence="1" id="KW-0620">Polyamine biosynthesis</keyword>
<dbReference type="EMBL" id="MEWX01000014">
    <property type="protein sequence ID" value="OGC80796.1"/>
    <property type="molecule type" value="Genomic_DNA"/>
</dbReference>
<dbReference type="InterPro" id="IPR029063">
    <property type="entry name" value="SAM-dependent_MTases_sf"/>
</dbReference>
<organism evidence="2 3">
    <name type="scientific">Candidatus Adlerbacteria bacterium RIFCSPLOWO2_01_FULL_51_16</name>
    <dbReference type="NCBI Taxonomy" id="1797243"/>
    <lineage>
        <taxon>Bacteria</taxon>
        <taxon>Candidatus Adleribacteriota</taxon>
    </lineage>
</organism>
<dbReference type="STRING" id="1797243.A2943_02875"/>
<protein>
    <submittedName>
        <fullName evidence="2">Uncharacterized protein</fullName>
    </submittedName>
</protein>
<reference evidence="2 3" key="1">
    <citation type="journal article" date="2016" name="Nat. Commun.">
        <title>Thousands of microbial genomes shed light on interconnected biogeochemical processes in an aquifer system.</title>
        <authorList>
            <person name="Anantharaman K."/>
            <person name="Brown C.T."/>
            <person name="Hug L.A."/>
            <person name="Sharon I."/>
            <person name="Castelle C.J."/>
            <person name="Probst A.J."/>
            <person name="Thomas B.C."/>
            <person name="Singh A."/>
            <person name="Wilkins M.J."/>
            <person name="Karaoz U."/>
            <person name="Brodie E.L."/>
            <person name="Williams K.H."/>
            <person name="Hubbard S.S."/>
            <person name="Banfield J.F."/>
        </authorList>
    </citation>
    <scope>NUCLEOTIDE SEQUENCE [LARGE SCALE GENOMIC DNA]</scope>
</reference>
<dbReference type="Gene3D" id="3.40.50.150">
    <property type="entry name" value="Vaccinia Virus protein VP39"/>
    <property type="match status" value="1"/>
</dbReference>
<dbReference type="Pfam" id="PF01564">
    <property type="entry name" value="Spermine_synth"/>
    <property type="match status" value="1"/>
</dbReference>
<accession>A0A1F4XGV4</accession>
<dbReference type="AlphaFoldDB" id="A0A1F4XGV4"/>